<dbReference type="InterPro" id="IPR016161">
    <property type="entry name" value="Ald_DH/histidinol_DH"/>
</dbReference>
<evidence type="ECO:0000256" key="6">
    <source>
        <dbReference type="ARBA" id="ARBA00023002"/>
    </source>
</evidence>
<dbReference type="Proteomes" id="UP001623330">
    <property type="component" value="Unassembled WGS sequence"/>
</dbReference>
<evidence type="ECO:0000256" key="4">
    <source>
        <dbReference type="ARBA" id="ARBA00022650"/>
    </source>
</evidence>
<keyword evidence="4" id="KW-0641">Proline biosynthesis</keyword>
<dbReference type="NCBIfam" id="NF001221">
    <property type="entry name" value="PRK00197.1"/>
    <property type="match status" value="1"/>
</dbReference>
<evidence type="ECO:0000256" key="2">
    <source>
        <dbReference type="ARBA" id="ARBA00013002"/>
    </source>
</evidence>
<evidence type="ECO:0000313" key="10">
    <source>
        <dbReference type="Proteomes" id="UP001623330"/>
    </source>
</evidence>
<evidence type="ECO:0000256" key="1">
    <source>
        <dbReference type="ARBA" id="ARBA00004985"/>
    </source>
</evidence>
<dbReference type="SUPFAM" id="SSF53720">
    <property type="entry name" value="ALDH-like"/>
    <property type="match status" value="1"/>
</dbReference>
<evidence type="ECO:0000259" key="8">
    <source>
        <dbReference type="Pfam" id="PF00171"/>
    </source>
</evidence>
<dbReference type="InterPro" id="IPR015590">
    <property type="entry name" value="Aldehyde_DH_dom"/>
</dbReference>
<dbReference type="PANTHER" id="PTHR11063">
    <property type="entry name" value="GLUTAMATE SEMIALDEHYDE DEHYDROGENASE"/>
    <property type="match status" value="1"/>
</dbReference>
<evidence type="ECO:0000256" key="3">
    <source>
        <dbReference type="ARBA" id="ARBA00022605"/>
    </source>
</evidence>
<dbReference type="PANTHER" id="PTHR11063:SF8">
    <property type="entry name" value="DELTA-1-PYRROLINE-5-CARBOXYLATE SYNTHASE"/>
    <property type="match status" value="1"/>
</dbReference>
<proteinExistence type="inferred from homology"/>
<sequence length="456" mass="49883">MSSAEQIAKHARAAGNILKTISDENRSKILYNIHDGLAEARAEIEQANKVDLDEAKKTGLADSMVKRLDLFKGDKFEVMLQGIKDVADLEDPVGKVKMARQIDEGLMLYQVTAPVGVLLVIFESRPEVIANITALSIKSGNAGILKGGKESVNTFRAMAKVVNETIAKYQEETGVPVGAVQLVETREDISDLLKQDEYIDLVVPRGSNSLVRQIKNTTKIPVLGHADGICSIYVDSAADLEKAKRIVLDAKTNYPAGCNAMEALLINPQFPQWDEVLLHLIEEGGVTIHATPDVKEKFLQKLEKDGKLTDNIKSKIVDANEAEDFDKEFLSLDCAVKFIPNTTGAIQHINEHSSKHTEAIITENEEDAEKFLKGIDSSGVYWNASTRFADGFRYGFGTEVGISTSKIHARGPVGLDGLVTYQYQIRGNGQIASDYLGAGGKKAFVHKDLDVKNITL</sequence>
<dbReference type="EC" id="1.2.1.41" evidence="2"/>
<dbReference type="EMBL" id="JBEVYD010000003">
    <property type="protein sequence ID" value="KAL3234507.1"/>
    <property type="molecule type" value="Genomic_DNA"/>
</dbReference>
<keyword evidence="6" id="KW-0560">Oxidoreductase</keyword>
<dbReference type="Gene3D" id="3.40.605.10">
    <property type="entry name" value="Aldehyde Dehydrogenase, Chain A, domain 1"/>
    <property type="match status" value="1"/>
</dbReference>
<dbReference type="InterPro" id="IPR016162">
    <property type="entry name" value="Ald_DH_N"/>
</dbReference>
<dbReference type="Gene3D" id="3.40.309.10">
    <property type="entry name" value="Aldehyde Dehydrogenase, Chain A, domain 2"/>
    <property type="match status" value="1"/>
</dbReference>
<keyword evidence="3" id="KW-0028">Amino-acid biosynthesis</keyword>
<dbReference type="InterPro" id="IPR000965">
    <property type="entry name" value="GPR_dom"/>
</dbReference>
<dbReference type="Pfam" id="PF00171">
    <property type="entry name" value="Aldedh"/>
    <property type="match status" value="1"/>
</dbReference>
<keyword evidence="10" id="KW-1185">Reference proteome</keyword>
<comment type="pathway">
    <text evidence="1">Amino-acid biosynthesis; L-proline biosynthesis; L-glutamate 5-semialdehyde from L-glutamate: step 2/2.</text>
</comment>
<evidence type="ECO:0000256" key="5">
    <source>
        <dbReference type="ARBA" id="ARBA00022857"/>
    </source>
</evidence>
<comment type="catalytic activity">
    <reaction evidence="7">
        <text>L-glutamate 5-semialdehyde + phosphate + NADP(+) = L-glutamyl 5-phosphate + NADPH + H(+)</text>
        <dbReference type="Rhea" id="RHEA:19541"/>
        <dbReference type="ChEBI" id="CHEBI:15378"/>
        <dbReference type="ChEBI" id="CHEBI:43474"/>
        <dbReference type="ChEBI" id="CHEBI:57783"/>
        <dbReference type="ChEBI" id="CHEBI:58066"/>
        <dbReference type="ChEBI" id="CHEBI:58274"/>
        <dbReference type="ChEBI" id="CHEBI:58349"/>
        <dbReference type="EC" id="1.2.1.41"/>
    </reaction>
</comment>
<dbReference type="InterPro" id="IPR016163">
    <property type="entry name" value="Ald_DH_C"/>
</dbReference>
<dbReference type="InterPro" id="IPR012134">
    <property type="entry name" value="Glu-5-SA_DH"/>
</dbReference>
<evidence type="ECO:0000313" key="9">
    <source>
        <dbReference type="EMBL" id="KAL3234507.1"/>
    </source>
</evidence>
<feature type="domain" description="Aldehyde dehydrogenase" evidence="8">
    <location>
        <begin position="4"/>
        <end position="266"/>
    </location>
</feature>
<keyword evidence="5" id="KW-0521">NADP</keyword>
<comment type="caution">
    <text evidence="9">The sequence shown here is derived from an EMBL/GenBank/DDBJ whole genome shotgun (WGS) entry which is preliminary data.</text>
</comment>
<dbReference type="HAMAP" id="MF_00412">
    <property type="entry name" value="ProA"/>
    <property type="match status" value="1"/>
</dbReference>
<dbReference type="NCBIfam" id="TIGR00407">
    <property type="entry name" value="proA"/>
    <property type="match status" value="1"/>
</dbReference>
<name>A0ABR4NZA8_9SACH</name>
<evidence type="ECO:0000256" key="7">
    <source>
        <dbReference type="ARBA" id="ARBA00049024"/>
    </source>
</evidence>
<organism evidence="9 10">
    <name type="scientific">Nakaseomyces bracarensis</name>
    <dbReference type="NCBI Taxonomy" id="273131"/>
    <lineage>
        <taxon>Eukaryota</taxon>
        <taxon>Fungi</taxon>
        <taxon>Dikarya</taxon>
        <taxon>Ascomycota</taxon>
        <taxon>Saccharomycotina</taxon>
        <taxon>Saccharomycetes</taxon>
        <taxon>Saccharomycetales</taxon>
        <taxon>Saccharomycetaceae</taxon>
        <taxon>Nakaseomyces</taxon>
    </lineage>
</organism>
<dbReference type="PIRSF" id="PIRSF000151">
    <property type="entry name" value="GPR"/>
    <property type="match status" value="1"/>
</dbReference>
<reference evidence="9 10" key="1">
    <citation type="submission" date="2024-05" db="EMBL/GenBank/DDBJ databases">
        <title>Long read based assembly of the Candida bracarensis genome reveals expanded adhesin content.</title>
        <authorList>
            <person name="Marcet-Houben M."/>
            <person name="Ksiezopolska E."/>
            <person name="Gabaldon T."/>
        </authorList>
    </citation>
    <scope>NUCLEOTIDE SEQUENCE [LARGE SCALE GENOMIC DNA]</scope>
    <source>
        <strain evidence="9 10">CBM6</strain>
    </source>
</reference>
<gene>
    <name evidence="9" type="ORF">RNJ44_03269</name>
</gene>
<accession>A0ABR4NZA8</accession>
<protein>
    <recommendedName>
        <fullName evidence="2">glutamate-5-semialdehyde dehydrogenase</fullName>
        <ecNumber evidence="2">1.2.1.41</ecNumber>
    </recommendedName>
</protein>
<dbReference type="CDD" id="cd07079">
    <property type="entry name" value="ALDH_F18-19_ProA-GPR"/>
    <property type="match status" value="1"/>
</dbReference>